<accession>A0ABR4J0A4</accession>
<proteinExistence type="predicted"/>
<keyword evidence="2" id="KW-1185">Reference proteome</keyword>
<gene>
    <name evidence="1" type="ORF">BDW59DRAFT_157082</name>
</gene>
<protein>
    <submittedName>
        <fullName evidence="1">Uncharacterized protein</fullName>
    </submittedName>
</protein>
<evidence type="ECO:0000313" key="2">
    <source>
        <dbReference type="Proteomes" id="UP001610335"/>
    </source>
</evidence>
<name>A0ABR4J0A4_9EURO</name>
<dbReference type="Proteomes" id="UP001610335">
    <property type="component" value="Unassembled WGS sequence"/>
</dbReference>
<evidence type="ECO:0000313" key="1">
    <source>
        <dbReference type="EMBL" id="KAL2832934.1"/>
    </source>
</evidence>
<reference evidence="1 2" key="1">
    <citation type="submission" date="2024-07" db="EMBL/GenBank/DDBJ databases">
        <title>Section-level genome sequencing and comparative genomics of Aspergillus sections Usti and Cavernicolus.</title>
        <authorList>
            <consortium name="Lawrence Berkeley National Laboratory"/>
            <person name="Nybo J.L."/>
            <person name="Vesth T.C."/>
            <person name="Theobald S."/>
            <person name="Frisvad J.C."/>
            <person name="Larsen T.O."/>
            <person name="Kjaerboelling I."/>
            <person name="Rothschild-Mancinelli K."/>
            <person name="Lyhne E.K."/>
            <person name="Kogle M.E."/>
            <person name="Barry K."/>
            <person name="Clum A."/>
            <person name="Na H."/>
            <person name="Ledsgaard L."/>
            <person name="Lin J."/>
            <person name="Lipzen A."/>
            <person name="Kuo A."/>
            <person name="Riley R."/>
            <person name="Mondo S."/>
            <person name="LaButti K."/>
            <person name="Haridas S."/>
            <person name="Pangalinan J."/>
            <person name="Salamov A.A."/>
            <person name="Simmons B.A."/>
            <person name="Magnuson J.K."/>
            <person name="Chen J."/>
            <person name="Drula E."/>
            <person name="Henrissat B."/>
            <person name="Wiebenga A."/>
            <person name="Lubbers R.J."/>
            <person name="Gomes A.C."/>
            <person name="Makela M.R."/>
            <person name="Stajich J."/>
            <person name="Grigoriev I.V."/>
            <person name="Mortensen U.H."/>
            <person name="De vries R.P."/>
            <person name="Baker S.E."/>
            <person name="Andersen M.R."/>
        </authorList>
    </citation>
    <scope>NUCLEOTIDE SEQUENCE [LARGE SCALE GENOMIC DNA]</scope>
    <source>
        <strain evidence="1 2">CBS 600.67</strain>
    </source>
</reference>
<sequence>MPGLPSDSLEAATISRSMFVPVGENTTWLSFNLYQTNLYREIRTAYNSFNTDFHLQEGQITWDDHWALQAGAEVLAQHTQYLENWCGSIPGALKMRRQNNGRPFSTDGTHLSMEQFAPHWLQRQRVLLELTYHHVSINRYRPMISFKFRTPCDALPTPWR</sequence>
<dbReference type="EMBL" id="JBFXLS010000005">
    <property type="protein sequence ID" value="KAL2832934.1"/>
    <property type="molecule type" value="Genomic_DNA"/>
</dbReference>
<comment type="caution">
    <text evidence="1">The sequence shown here is derived from an EMBL/GenBank/DDBJ whole genome shotgun (WGS) entry which is preliminary data.</text>
</comment>
<organism evidence="1 2">
    <name type="scientific">Aspergillus cavernicola</name>
    <dbReference type="NCBI Taxonomy" id="176166"/>
    <lineage>
        <taxon>Eukaryota</taxon>
        <taxon>Fungi</taxon>
        <taxon>Dikarya</taxon>
        <taxon>Ascomycota</taxon>
        <taxon>Pezizomycotina</taxon>
        <taxon>Eurotiomycetes</taxon>
        <taxon>Eurotiomycetidae</taxon>
        <taxon>Eurotiales</taxon>
        <taxon>Aspergillaceae</taxon>
        <taxon>Aspergillus</taxon>
        <taxon>Aspergillus subgen. Nidulantes</taxon>
    </lineage>
</organism>